<comment type="caution">
    <text evidence="14">The sequence shown here is derived from an EMBL/GenBank/DDBJ whole genome shotgun (WGS) entry which is preliminary data.</text>
</comment>
<dbReference type="SMART" id="SM00387">
    <property type="entry name" value="HATPase_c"/>
    <property type="match status" value="1"/>
</dbReference>
<reference evidence="15" key="1">
    <citation type="journal article" date="2019" name="Int. J. Syst. Evol. Microbiol.">
        <title>The Global Catalogue of Microorganisms (GCM) 10K type strain sequencing project: providing services to taxonomists for standard genome sequencing and annotation.</title>
        <authorList>
            <consortium name="The Broad Institute Genomics Platform"/>
            <consortium name="The Broad Institute Genome Sequencing Center for Infectious Disease"/>
            <person name="Wu L."/>
            <person name="Ma J."/>
        </authorList>
    </citation>
    <scope>NUCLEOTIDE SEQUENCE [LARGE SCALE GENOMIC DNA]</scope>
    <source>
        <strain evidence="15">KCTC 3950</strain>
    </source>
</reference>
<gene>
    <name evidence="14" type="ORF">ACFSUF_06805</name>
</gene>
<dbReference type="InterPro" id="IPR004358">
    <property type="entry name" value="Sig_transdc_His_kin-like_C"/>
</dbReference>
<organism evidence="14 15">
    <name type="scientific">Paenibacillus gansuensis</name>
    <dbReference type="NCBI Taxonomy" id="306542"/>
    <lineage>
        <taxon>Bacteria</taxon>
        <taxon>Bacillati</taxon>
        <taxon>Bacillota</taxon>
        <taxon>Bacilli</taxon>
        <taxon>Bacillales</taxon>
        <taxon>Paenibacillaceae</taxon>
        <taxon>Paenibacillus</taxon>
    </lineage>
</organism>
<keyword evidence="3 9" id="KW-0597">Phosphoprotein</keyword>
<evidence type="ECO:0000256" key="4">
    <source>
        <dbReference type="ARBA" id="ARBA00022679"/>
    </source>
</evidence>
<dbReference type="SUPFAM" id="SSF52172">
    <property type="entry name" value="CheY-like"/>
    <property type="match status" value="1"/>
</dbReference>
<dbReference type="InterPro" id="IPR036890">
    <property type="entry name" value="HATPase_C_sf"/>
</dbReference>
<keyword evidence="15" id="KW-1185">Reference proteome</keyword>
<evidence type="ECO:0000256" key="6">
    <source>
        <dbReference type="ARBA" id="ARBA00022777"/>
    </source>
</evidence>
<dbReference type="PROSITE" id="PS50109">
    <property type="entry name" value="HIS_KIN"/>
    <property type="match status" value="1"/>
</dbReference>
<dbReference type="Gene3D" id="3.40.50.2300">
    <property type="match status" value="1"/>
</dbReference>
<dbReference type="PANTHER" id="PTHR45339">
    <property type="entry name" value="HYBRID SIGNAL TRANSDUCTION HISTIDINE KINASE J"/>
    <property type="match status" value="1"/>
</dbReference>
<dbReference type="CDD" id="cd16922">
    <property type="entry name" value="HATPase_EvgS-ArcB-TorS-like"/>
    <property type="match status" value="1"/>
</dbReference>
<dbReference type="InterPro" id="IPR000700">
    <property type="entry name" value="PAS-assoc_C"/>
</dbReference>
<dbReference type="Pfam" id="PF00072">
    <property type="entry name" value="Response_reg"/>
    <property type="match status" value="1"/>
</dbReference>
<dbReference type="Gene3D" id="3.30.450.20">
    <property type="entry name" value="PAS domain"/>
    <property type="match status" value="3"/>
</dbReference>
<keyword evidence="4" id="KW-0808">Transferase</keyword>
<evidence type="ECO:0000313" key="14">
    <source>
        <dbReference type="EMBL" id="MFD2612137.1"/>
    </source>
</evidence>
<feature type="domain" description="Histidine kinase" evidence="10">
    <location>
        <begin position="389"/>
        <end position="610"/>
    </location>
</feature>
<dbReference type="Gene3D" id="3.30.565.10">
    <property type="entry name" value="Histidine kinase-like ATPase, C-terminal domain"/>
    <property type="match status" value="1"/>
</dbReference>
<dbReference type="CDD" id="cd00130">
    <property type="entry name" value="PAS"/>
    <property type="match status" value="3"/>
</dbReference>
<feature type="domain" description="Response regulatory" evidence="11">
    <location>
        <begin position="636"/>
        <end position="753"/>
    </location>
</feature>
<dbReference type="SMART" id="SM00086">
    <property type="entry name" value="PAC"/>
    <property type="match status" value="3"/>
</dbReference>
<evidence type="ECO:0000256" key="2">
    <source>
        <dbReference type="ARBA" id="ARBA00012438"/>
    </source>
</evidence>
<feature type="domain" description="PAC" evidence="13">
    <location>
        <begin position="321"/>
        <end position="375"/>
    </location>
</feature>
<proteinExistence type="predicted"/>
<evidence type="ECO:0000256" key="8">
    <source>
        <dbReference type="ARBA" id="ARBA00023012"/>
    </source>
</evidence>
<dbReference type="SMART" id="SM00448">
    <property type="entry name" value="REC"/>
    <property type="match status" value="1"/>
</dbReference>
<dbReference type="RefSeq" id="WP_377601396.1">
    <property type="nucleotide sequence ID" value="NZ_JBHUME010000005.1"/>
</dbReference>
<dbReference type="PRINTS" id="PR00344">
    <property type="entry name" value="BCTRLSENSOR"/>
</dbReference>
<feature type="modified residue" description="4-aspartylphosphate" evidence="9">
    <location>
        <position position="685"/>
    </location>
</feature>
<dbReference type="SUPFAM" id="SSF55874">
    <property type="entry name" value="ATPase domain of HSP90 chaperone/DNA topoisomerase II/histidine kinase"/>
    <property type="match status" value="1"/>
</dbReference>
<dbReference type="Gene3D" id="2.10.70.100">
    <property type="match status" value="1"/>
</dbReference>
<evidence type="ECO:0000259" key="10">
    <source>
        <dbReference type="PROSITE" id="PS50109"/>
    </source>
</evidence>
<dbReference type="EMBL" id="JBHUME010000005">
    <property type="protein sequence ID" value="MFD2612137.1"/>
    <property type="molecule type" value="Genomic_DNA"/>
</dbReference>
<evidence type="ECO:0000313" key="15">
    <source>
        <dbReference type="Proteomes" id="UP001597541"/>
    </source>
</evidence>
<dbReference type="InterPro" id="IPR035965">
    <property type="entry name" value="PAS-like_dom_sf"/>
</dbReference>
<dbReference type="PROSITE" id="PS50110">
    <property type="entry name" value="RESPONSE_REGULATORY"/>
    <property type="match status" value="1"/>
</dbReference>
<keyword evidence="7" id="KW-0067">ATP-binding</keyword>
<dbReference type="CDD" id="cd17546">
    <property type="entry name" value="REC_hyHK_CKI1_RcsC-like"/>
    <property type="match status" value="1"/>
</dbReference>
<dbReference type="SMART" id="SM00388">
    <property type="entry name" value="HisKA"/>
    <property type="match status" value="1"/>
</dbReference>
<dbReference type="InterPro" id="IPR036097">
    <property type="entry name" value="HisK_dim/P_sf"/>
</dbReference>
<dbReference type="Gene3D" id="1.10.287.130">
    <property type="match status" value="1"/>
</dbReference>
<dbReference type="Pfam" id="PF02518">
    <property type="entry name" value="HATPase_c"/>
    <property type="match status" value="1"/>
</dbReference>
<keyword evidence="5" id="KW-0547">Nucleotide-binding</keyword>
<dbReference type="Pfam" id="PF08447">
    <property type="entry name" value="PAS_3"/>
    <property type="match status" value="3"/>
</dbReference>
<evidence type="ECO:0000259" key="11">
    <source>
        <dbReference type="PROSITE" id="PS50110"/>
    </source>
</evidence>
<dbReference type="InterPro" id="IPR011006">
    <property type="entry name" value="CheY-like_superfamily"/>
</dbReference>
<dbReference type="PROSITE" id="PS50113">
    <property type="entry name" value="PAC"/>
    <property type="match status" value="3"/>
</dbReference>
<evidence type="ECO:0000259" key="13">
    <source>
        <dbReference type="PROSITE" id="PS50113"/>
    </source>
</evidence>
<evidence type="ECO:0000256" key="9">
    <source>
        <dbReference type="PROSITE-ProRule" id="PRU00169"/>
    </source>
</evidence>
<dbReference type="Pfam" id="PF00512">
    <property type="entry name" value="HisKA"/>
    <property type="match status" value="1"/>
</dbReference>
<feature type="domain" description="PAC" evidence="13">
    <location>
        <begin position="203"/>
        <end position="255"/>
    </location>
</feature>
<evidence type="ECO:0000259" key="12">
    <source>
        <dbReference type="PROSITE" id="PS50112"/>
    </source>
</evidence>
<feature type="domain" description="PAC" evidence="13">
    <location>
        <begin position="82"/>
        <end position="134"/>
    </location>
</feature>
<accession>A0ABW5PA13</accession>
<evidence type="ECO:0000256" key="5">
    <source>
        <dbReference type="ARBA" id="ARBA00022741"/>
    </source>
</evidence>
<evidence type="ECO:0000256" key="1">
    <source>
        <dbReference type="ARBA" id="ARBA00000085"/>
    </source>
</evidence>
<dbReference type="PROSITE" id="PS50112">
    <property type="entry name" value="PAS"/>
    <property type="match status" value="2"/>
</dbReference>
<dbReference type="NCBIfam" id="TIGR00229">
    <property type="entry name" value="sensory_box"/>
    <property type="match status" value="2"/>
</dbReference>
<comment type="catalytic activity">
    <reaction evidence="1">
        <text>ATP + protein L-histidine = ADP + protein N-phospho-L-histidine.</text>
        <dbReference type="EC" id="2.7.13.3"/>
    </reaction>
</comment>
<evidence type="ECO:0000256" key="7">
    <source>
        <dbReference type="ARBA" id="ARBA00022840"/>
    </source>
</evidence>
<dbReference type="SMART" id="SM00091">
    <property type="entry name" value="PAS"/>
    <property type="match status" value="3"/>
</dbReference>
<dbReference type="InterPro" id="IPR001610">
    <property type="entry name" value="PAC"/>
</dbReference>
<dbReference type="Proteomes" id="UP001597541">
    <property type="component" value="Unassembled WGS sequence"/>
</dbReference>
<dbReference type="InterPro" id="IPR013655">
    <property type="entry name" value="PAS_fold_3"/>
</dbReference>
<dbReference type="InterPro" id="IPR003661">
    <property type="entry name" value="HisK_dim/P_dom"/>
</dbReference>
<sequence length="761" mass="86143">MSYKSTEFVKFFDEMYNYAPIGIALLDLDGKLMHGNPALFKMLGYSKEELFGLDFISVTSPDDREERLRSVSLLGEGQMSAYATEQRYVTKDRRIVWASLHDYVARDEQGKPLYYISHLVDITDRKRNEREQGQIQLLHKLITDHVQDVVSYLTPDGVCRYVSPSVKSMLGYEPEEFIGKNNKDLQHPEDLRQLQGRNNEDADVVTFRLKHKDGHYIWVEVNYTVVRNGLGEMEYIIGVTRNVDQAVRQHQLLKQAQQVASLGSWKWDIVNDKVEWSDQMYRLLEVDPASFEGSFIPTFQLYYEEDHGLLQEAVERALSGHELQVQVRRKREDGSFKYLHILGTLERDAHGVPLQLFGTLQDVTERNKLIVAKEAAESAAKARNEFLTMISHEVRTPLNGILGHADLLSETPLTQSQRDSVLTIRQSGNVLLSMMNGILDFSAMDSGVFPLAKEPYSLEDAVRASIELFRKEADGKMIELSWSYDSRLPRVVLGDETRIRQIFINLLGNALKFTEKGNVTIAVSRNDSPEVPEGLLVTIEDTGIGIEPDHLDGIFKPFTQLDASMSRKYGGTGLGLAITARLVELMGGTVRVSSIKGSGTTFRVKLPLMLPDEPAAPKVDHIWSLPGQEGVVKGLRILIAEDHEMNRKVLYMMLKKYGHHIDMAENGQEAVDAVTSKVYDLVLMDIQMPIMDGIEAARHIRERIPHGRVPVMIAVTANALLGDKEKYLECGMDDYISKPLKLEWLDQVIQRHFSGSSGRFF</sequence>
<protein>
    <recommendedName>
        <fullName evidence="2">histidine kinase</fullName>
        <ecNumber evidence="2">2.7.13.3</ecNumber>
    </recommendedName>
</protein>
<evidence type="ECO:0000256" key="3">
    <source>
        <dbReference type="ARBA" id="ARBA00022553"/>
    </source>
</evidence>
<name>A0ABW5PA13_9BACL</name>
<dbReference type="SUPFAM" id="SSF47384">
    <property type="entry name" value="Homodimeric domain of signal transducing histidine kinase"/>
    <property type="match status" value="1"/>
</dbReference>
<dbReference type="SUPFAM" id="SSF55785">
    <property type="entry name" value="PYP-like sensor domain (PAS domain)"/>
    <property type="match status" value="3"/>
</dbReference>
<dbReference type="EC" id="2.7.13.3" evidence="2"/>
<keyword evidence="6" id="KW-0418">Kinase</keyword>
<dbReference type="CDD" id="cd00082">
    <property type="entry name" value="HisKA"/>
    <property type="match status" value="1"/>
</dbReference>
<dbReference type="InterPro" id="IPR001789">
    <property type="entry name" value="Sig_transdc_resp-reg_receiver"/>
</dbReference>
<dbReference type="InterPro" id="IPR000014">
    <property type="entry name" value="PAS"/>
</dbReference>
<keyword evidence="8" id="KW-0902">Two-component regulatory system</keyword>
<dbReference type="PANTHER" id="PTHR45339:SF1">
    <property type="entry name" value="HYBRID SIGNAL TRANSDUCTION HISTIDINE KINASE J"/>
    <property type="match status" value="1"/>
</dbReference>
<feature type="domain" description="PAS" evidence="12">
    <location>
        <begin position="8"/>
        <end position="78"/>
    </location>
</feature>
<feature type="domain" description="PAS" evidence="12">
    <location>
        <begin position="134"/>
        <end position="195"/>
    </location>
</feature>
<dbReference type="InterPro" id="IPR003594">
    <property type="entry name" value="HATPase_dom"/>
</dbReference>
<dbReference type="InterPro" id="IPR005467">
    <property type="entry name" value="His_kinase_dom"/>
</dbReference>